<comment type="caution">
    <text evidence="2">The sequence shown here is derived from an EMBL/GenBank/DDBJ whole genome shotgun (WGS) entry which is preliminary data.</text>
</comment>
<proteinExistence type="predicted"/>
<sequence>MRILERARVGHQHSRDGAGEAIEGRSEGAAARWPTAPHWDLTAPPGEPPSKVTKEVTRGCPGETRSGATPCTHCEEVRLGWPGPEGGIRPRTSNGEPPIPAEHTRDPLNAGDCQSGGIPWGRGQEAEDGARITARSGGDCNYLCKVCHPWGNLCRSCGGRPRGLAGELRSPFPTLIRGSELSQRSAEPAAHPSAGAGVLGGDAGRHGIGADDRAHRESAGACLAAGESRPKKRRVAPERVGAALNTGCVRPGCWSVVALLM</sequence>
<keyword evidence="3" id="KW-1185">Reference proteome</keyword>
<dbReference type="Proteomes" id="UP001066276">
    <property type="component" value="Chromosome 8"/>
</dbReference>
<protein>
    <submittedName>
        <fullName evidence="2">Uncharacterized protein</fullName>
    </submittedName>
</protein>
<organism evidence="2 3">
    <name type="scientific">Pleurodeles waltl</name>
    <name type="common">Iberian ribbed newt</name>
    <dbReference type="NCBI Taxonomy" id="8319"/>
    <lineage>
        <taxon>Eukaryota</taxon>
        <taxon>Metazoa</taxon>
        <taxon>Chordata</taxon>
        <taxon>Craniata</taxon>
        <taxon>Vertebrata</taxon>
        <taxon>Euteleostomi</taxon>
        <taxon>Amphibia</taxon>
        <taxon>Batrachia</taxon>
        <taxon>Caudata</taxon>
        <taxon>Salamandroidea</taxon>
        <taxon>Salamandridae</taxon>
        <taxon>Pleurodelinae</taxon>
        <taxon>Pleurodeles</taxon>
    </lineage>
</organism>
<dbReference type="AlphaFoldDB" id="A0AAV7NDT8"/>
<evidence type="ECO:0000256" key="1">
    <source>
        <dbReference type="SAM" id="MobiDB-lite"/>
    </source>
</evidence>
<accession>A0AAV7NDT8</accession>
<feature type="compositionally biased region" description="Basic and acidic residues" evidence="1">
    <location>
        <begin position="1"/>
        <end position="26"/>
    </location>
</feature>
<evidence type="ECO:0000313" key="2">
    <source>
        <dbReference type="EMBL" id="KAJ1112712.1"/>
    </source>
</evidence>
<feature type="region of interest" description="Disordered" evidence="1">
    <location>
        <begin position="79"/>
        <end position="111"/>
    </location>
</feature>
<evidence type="ECO:0000313" key="3">
    <source>
        <dbReference type="Proteomes" id="UP001066276"/>
    </source>
</evidence>
<reference evidence="2" key="1">
    <citation type="journal article" date="2022" name="bioRxiv">
        <title>Sequencing and chromosome-scale assembly of the giantPleurodeles waltlgenome.</title>
        <authorList>
            <person name="Brown T."/>
            <person name="Elewa A."/>
            <person name="Iarovenko S."/>
            <person name="Subramanian E."/>
            <person name="Araus A.J."/>
            <person name="Petzold A."/>
            <person name="Susuki M."/>
            <person name="Suzuki K.-i.T."/>
            <person name="Hayashi T."/>
            <person name="Toyoda A."/>
            <person name="Oliveira C."/>
            <person name="Osipova E."/>
            <person name="Leigh N.D."/>
            <person name="Simon A."/>
            <person name="Yun M.H."/>
        </authorList>
    </citation>
    <scope>NUCLEOTIDE SEQUENCE</scope>
    <source>
        <strain evidence="2">20211129_DDA</strain>
        <tissue evidence="2">Liver</tissue>
    </source>
</reference>
<dbReference type="EMBL" id="JANPWB010000012">
    <property type="protein sequence ID" value="KAJ1112712.1"/>
    <property type="molecule type" value="Genomic_DNA"/>
</dbReference>
<feature type="region of interest" description="Disordered" evidence="1">
    <location>
        <begin position="1"/>
        <end position="67"/>
    </location>
</feature>
<gene>
    <name evidence="2" type="ORF">NDU88_000973</name>
</gene>
<name>A0AAV7NDT8_PLEWA</name>